<reference evidence="15" key="1">
    <citation type="journal article" date="2014" name="Int. J. Syst. Evol. Microbiol.">
        <title>Complete genome sequence of Corynebacterium casei LMG S-19264T (=DSM 44701T), isolated from a smear-ripened cheese.</title>
        <authorList>
            <consortium name="US DOE Joint Genome Institute (JGI-PGF)"/>
            <person name="Walter F."/>
            <person name="Albersmeier A."/>
            <person name="Kalinowski J."/>
            <person name="Ruckert C."/>
        </authorList>
    </citation>
    <scope>NUCLEOTIDE SEQUENCE</scope>
    <source>
        <strain evidence="15">KCTC 22169</strain>
    </source>
</reference>
<evidence type="ECO:0000256" key="12">
    <source>
        <dbReference type="ARBA" id="ARBA00037975"/>
    </source>
</evidence>
<keyword evidence="11 13" id="KW-0472">Membrane</keyword>
<evidence type="ECO:0000256" key="9">
    <source>
        <dbReference type="ARBA" id="ARBA00022989"/>
    </source>
</evidence>
<dbReference type="AlphaFoldDB" id="A0A918KDR2"/>
<feature type="transmembrane region" description="Helical" evidence="13">
    <location>
        <begin position="43"/>
        <end position="64"/>
    </location>
</feature>
<evidence type="ECO:0000259" key="14">
    <source>
        <dbReference type="Pfam" id="PF01292"/>
    </source>
</evidence>
<keyword evidence="8" id="KW-0249">Electron transport</keyword>
<comment type="caution">
    <text evidence="15">The sequence shown here is derived from an EMBL/GenBank/DDBJ whole genome shotgun (WGS) entry which is preliminary data.</text>
</comment>
<keyword evidence="6 13" id="KW-0812">Transmembrane</keyword>
<dbReference type="GO" id="GO:0022904">
    <property type="term" value="P:respiratory electron transport chain"/>
    <property type="evidence" value="ECO:0007669"/>
    <property type="project" value="InterPro"/>
</dbReference>
<dbReference type="GO" id="GO:0009055">
    <property type="term" value="F:electron transfer activity"/>
    <property type="evidence" value="ECO:0007669"/>
    <property type="project" value="InterPro"/>
</dbReference>
<evidence type="ECO:0000256" key="4">
    <source>
        <dbReference type="ARBA" id="ARBA00022475"/>
    </source>
</evidence>
<sequence length="184" mass="20805">MVSRYHPLFVTLHWLMALLVIATLLTAKLGLDPTPNSDPDKVSMLRIHMIVGLFLGTLLVIRLITRYTTARPPAADTERVWMNRARKTVHFLLYFLLFSQVITGIVLALVPDLYPAGTNLFTIVFGGANQALPESFNGHPVRSGHGLYSTLLLVFILLHLGAALYHQFRIKDNLIGRMWFGRRR</sequence>
<dbReference type="Pfam" id="PF01292">
    <property type="entry name" value="Ni_hydr_CYTB"/>
    <property type="match status" value="1"/>
</dbReference>
<dbReference type="GO" id="GO:0020037">
    <property type="term" value="F:heme binding"/>
    <property type="evidence" value="ECO:0007669"/>
    <property type="project" value="TreeGrafter"/>
</dbReference>
<keyword evidence="3" id="KW-0813">Transport</keyword>
<evidence type="ECO:0000256" key="3">
    <source>
        <dbReference type="ARBA" id="ARBA00022448"/>
    </source>
</evidence>
<keyword evidence="9 13" id="KW-1133">Transmembrane helix</keyword>
<keyword evidence="16" id="KW-1185">Reference proteome</keyword>
<keyword evidence="4" id="KW-1003">Cell membrane</keyword>
<gene>
    <name evidence="15" type="ORF">GCM10007392_26700</name>
</gene>
<proteinExistence type="inferred from homology"/>
<keyword evidence="7" id="KW-0479">Metal-binding</keyword>
<dbReference type="InterPro" id="IPR011577">
    <property type="entry name" value="Cyt_b561_bac/Ni-Hgenase"/>
</dbReference>
<reference evidence="15" key="2">
    <citation type="submission" date="2020-09" db="EMBL/GenBank/DDBJ databases">
        <authorList>
            <person name="Sun Q."/>
            <person name="Kim S."/>
        </authorList>
    </citation>
    <scope>NUCLEOTIDE SEQUENCE</scope>
    <source>
        <strain evidence="15">KCTC 22169</strain>
    </source>
</reference>
<evidence type="ECO:0000256" key="1">
    <source>
        <dbReference type="ARBA" id="ARBA00001970"/>
    </source>
</evidence>
<accession>A0A918KDR2</accession>
<dbReference type="Gene3D" id="1.20.950.20">
    <property type="entry name" value="Transmembrane di-heme cytochromes, Chain C"/>
    <property type="match status" value="1"/>
</dbReference>
<comment type="similarity">
    <text evidence="12">Belongs to the cytochrome b561 family.</text>
</comment>
<evidence type="ECO:0000256" key="10">
    <source>
        <dbReference type="ARBA" id="ARBA00023004"/>
    </source>
</evidence>
<dbReference type="SUPFAM" id="SSF81342">
    <property type="entry name" value="Transmembrane di-heme cytochromes"/>
    <property type="match status" value="1"/>
</dbReference>
<dbReference type="InterPro" id="IPR052168">
    <property type="entry name" value="Cytochrome_b561_oxidase"/>
</dbReference>
<dbReference type="PANTHER" id="PTHR30529">
    <property type="entry name" value="CYTOCHROME B561"/>
    <property type="match status" value="1"/>
</dbReference>
<dbReference type="GO" id="GO:0046872">
    <property type="term" value="F:metal ion binding"/>
    <property type="evidence" value="ECO:0007669"/>
    <property type="project" value="UniProtKB-KW"/>
</dbReference>
<comment type="subcellular location">
    <subcellularLocation>
        <location evidence="2">Cell membrane</location>
        <topology evidence="2">Multi-pass membrane protein</topology>
    </subcellularLocation>
</comment>
<feature type="transmembrane region" description="Helical" evidence="13">
    <location>
        <begin position="91"/>
        <end position="110"/>
    </location>
</feature>
<evidence type="ECO:0000256" key="2">
    <source>
        <dbReference type="ARBA" id="ARBA00004651"/>
    </source>
</evidence>
<dbReference type="GO" id="GO:0005886">
    <property type="term" value="C:plasma membrane"/>
    <property type="evidence" value="ECO:0007669"/>
    <property type="project" value="UniProtKB-SubCell"/>
</dbReference>
<evidence type="ECO:0000256" key="7">
    <source>
        <dbReference type="ARBA" id="ARBA00022723"/>
    </source>
</evidence>
<evidence type="ECO:0000256" key="6">
    <source>
        <dbReference type="ARBA" id="ARBA00022692"/>
    </source>
</evidence>
<dbReference type="Proteomes" id="UP000626148">
    <property type="component" value="Unassembled WGS sequence"/>
</dbReference>
<keyword evidence="5" id="KW-0349">Heme</keyword>
<evidence type="ECO:0000256" key="5">
    <source>
        <dbReference type="ARBA" id="ARBA00022617"/>
    </source>
</evidence>
<organism evidence="15 16">
    <name type="scientific">Saccharospirillum salsuginis</name>
    <dbReference type="NCBI Taxonomy" id="418750"/>
    <lineage>
        <taxon>Bacteria</taxon>
        <taxon>Pseudomonadati</taxon>
        <taxon>Pseudomonadota</taxon>
        <taxon>Gammaproteobacteria</taxon>
        <taxon>Oceanospirillales</taxon>
        <taxon>Saccharospirillaceae</taxon>
        <taxon>Saccharospirillum</taxon>
    </lineage>
</organism>
<dbReference type="PANTHER" id="PTHR30529:SF1">
    <property type="entry name" value="CYTOCHROME B561 HOMOLOG 2"/>
    <property type="match status" value="1"/>
</dbReference>
<feature type="domain" description="Cytochrome b561 bacterial/Ni-hydrogenase" evidence="14">
    <location>
        <begin position="4"/>
        <end position="181"/>
    </location>
</feature>
<evidence type="ECO:0000256" key="13">
    <source>
        <dbReference type="SAM" id="Phobius"/>
    </source>
</evidence>
<evidence type="ECO:0000313" key="15">
    <source>
        <dbReference type="EMBL" id="GGX57736.1"/>
    </source>
</evidence>
<dbReference type="EMBL" id="BMXR01000006">
    <property type="protein sequence ID" value="GGX57736.1"/>
    <property type="molecule type" value="Genomic_DNA"/>
</dbReference>
<name>A0A918KDR2_9GAMM</name>
<dbReference type="InterPro" id="IPR016174">
    <property type="entry name" value="Di-haem_cyt_TM"/>
</dbReference>
<evidence type="ECO:0000313" key="16">
    <source>
        <dbReference type="Proteomes" id="UP000626148"/>
    </source>
</evidence>
<protein>
    <submittedName>
        <fullName evidence="15">Branched-chain alpha-keto acid dehydrogenase subunit E2</fullName>
    </submittedName>
</protein>
<feature type="transmembrane region" description="Helical" evidence="13">
    <location>
        <begin position="147"/>
        <end position="168"/>
    </location>
</feature>
<feature type="transmembrane region" description="Helical" evidence="13">
    <location>
        <begin position="12"/>
        <end position="31"/>
    </location>
</feature>
<comment type="cofactor">
    <cofactor evidence="1">
        <name>heme b</name>
        <dbReference type="ChEBI" id="CHEBI:60344"/>
    </cofactor>
</comment>
<evidence type="ECO:0000256" key="8">
    <source>
        <dbReference type="ARBA" id="ARBA00022982"/>
    </source>
</evidence>
<keyword evidence="10" id="KW-0408">Iron</keyword>
<evidence type="ECO:0000256" key="11">
    <source>
        <dbReference type="ARBA" id="ARBA00023136"/>
    </source>
</evidence>
<dbReference type="RefSeq" id="WP_189609430.1">
    <property type="nucleotide sequence ID" value="NZ_BMXR01000006.1"/>
</dbReference>